<dbReference type="Pfam" id="PF13386">
    <property type="entry name" value="DsbD_2"/>
    <property type="match status" value="1"/>
</dbReference>
<organism evidence="3 4">
    <name type="scientific">Roseibium aggregatum</name>
    <dbReference type="NCBI Taxonomy" id="187304"/>
    <lineage>
        <taxon>Bacteria</taxon>
        <taxon>Pseudomonadati</taxon>
        <taxon>Pseudomonadota</taxon>
        <taxon>Alphaproteobacteria</taxon>
        <taxon>Hyphomicrobiales</taxon>
        <taxon>Stappiaceae</taxon>
        <taxon>Roseibium</taxon>
    </lineage>
</organism>
<feature type="transmembrane region" description="Helical" evidence="1">
    <location>
        <begin position="220"/>
        <end position="238"/>
    </location>
</feature>
<gene>
    <name evidence="3" type="ORF">HK439_13990</name>
</gene>
<feature type="transmembrane region" description="Helical" evidence="1">
    <location>
        <begin position="79"/>
        <end position="103"/>
    </location>
</feature>
<dbReference type="PANTHER" id="PTHR40659">
    <property type="entry name" value="NICKEL/COBALT EFFLUX SYSTEM RCNA"/>
    <property type="match status" value="1"/>
</dbReference>
<dbReference type="Proteomes" id="UP000598467">
    <property type="component" value="Unassembled WGS sequence"/>
</dbReference>
<dbReference type="GO" id="GO:0010045">
    <property type="term" value="P:response to nickel cation"/>
    <property type="evidence" value="ECO:0007669"/>
    <property type="project" value="TreeGrafter"/>
</dbReference>
<protein>
    <submittedName>
        <fullName evidence="3">ABC transporter permease</fullName>
    </submittedName>
</protein>
<feature type="transmembrane region" description="Helical" evidence="1">
    <location>
        <begin position="31"/>
        <end position="50"/>
    </location>
</feature>
<feature type="transmembrane region" description="Helical" evidence="1">
    <location>
        <begin position="115"/>
        <end position="132"/>
    </location>
</feature>
<keyword evidence="1" id="KW-1133">Transmembrane helix</keyword>
<dbReference type="GO" id="GO:0015099">
    <property type="term" value="F:nickel cation transmembrane transporter activity"/>
    <property type="evidence" value="ECO:0007669"/>
    <property type="project" value="TreeGrafter"/>
</dbReference>
<dbReference type="GO" id="GO:0005886">
    <property type="term" value="C:plasma membrane"/>
    <property type="evidence" value="ECO:0007669"/>
    <property type="project" value="UniProtKB-SubCell"/>
</dbReference>
<keyword evidence="1" id="KW-0812">Transmembrane</keyword>
<comment type="caution">
    <text evidence="3">The sequence shown here is derived from an EMBL/GenBank/DDBJ whole genome shotgun (WGS) entry which is preliminary data.</text>
</comment>
<name>A0A926S9Q3_9HYPH</name>
<feature type="transmembrane region" description="Helical" evidence="1">
    <location>
        <begin position="144"/>
        <end position="165"/>
    </location>
</feature>
<dbReference type="GO" id="GO:0032025">
    <property type="term" value="P:response to cobalt ion"/>
    <property type="evidence" value="ECO:0007669"/>
    <property type="project" value="TreeGrafter"/>
</dbReference>
<keyword evidence="1" id="KW-0472">Membrane</keyword>
<evidence type="ECO:0000256" key="1">
    <source>
        <dbReference type="SAM" id="Phobius"/>
    </source>
</evidence>
<reference evidence="3" key="1">
    <citation type="submission" date="2020-05" db="EMBL/GenBank/DDBJ databases">
        <title>Identification of trans-AT polyketide cluster in two marine bacteria, producers of a novel glutaramide-containing polyketide sesbanimide D and analogs.</title>
        <authorList>
            <person name="Kacar D."/>
            <person name="Rodriguez P."/>
            <person name="Canedo L."/>
            <person name="Gonzalez E."/>
            <person name="Galan B."/>
            <person name="De La Calle F."/>
            <person name="Garcia J.L."/>
        </authorList>
    </citation>
    <scope>NUCLEOTIDE SEQUENCE</scope>
    <source>
        <strain evidence="3">PHM038</strain>
    </source>
</reference>
<dbReference type="GO" id="GO:0006824">
    <property type="term" value="P:cobalt ion transport"/>
    <property type="evidence" value="ECO:0007669"/>
    <property type="project" value="UniProtKB-KW"/>
</dbReference>
<proteinExistence type="predicted"/>
<dbReference type="InterPro" id="IPR039447">
    <property type="entry name" value="UreH-like_TM_dom"/>
</dbReference>
<dbReference type="GO" id="GO:0046583">
    <property type="term" value="F:monoatomic cation efflux transmembrane transporter activity"/>
    <property type="evidence" value="ECO:0007669"/>
    <property type="project" value="TreeGrafter"/>
</dbReference>
<feature type="domain" description="Urease accessory protein UreH-like transmembrane" evidence="2">
    <location>
        <begin position="57"/>
        <end position="209"/>
    </location>
</feature>
<dbReference type="PANTHER" id="PTHR40659:SF1">
    <property type="entry name" value="NICKEL_COBALT EFFLUX SYSTEM RCNA"/>
    <property type="match status" value="1"/>
</dbReference>
<dbReference type="EMBL" id="JABFCZ010000014">
    <property type="protein sequence ID" value="MBD1547374.1"/>
    <property type="molecule type" value="Genomic_DNA"/>
</dbReference>
<sequence>MSVWRSLVEVQRHISAEMTLMLRVYAEGGDWHALLAFLPLGIVFGAAHALTPGHSKTLLAAFVAGSGARLRSALRTAMILAATHIGMSVLIVLLALPVLSIAFGDAGRARVLEDLSRGMIGLIGIWLLVSAIRPRSDRRHREGPLFGVFAGLIPCPLTVFVMSYASAHGVPSAGVTFAAMILIGVAFVLAVVAVVAALARLGLASVIMRNGRTLEFAARASLGLTGAAFILVALLQLGRP</sequence>
<accession>A0A926S9Q3</accession>
<evidence type="ECO:0000313" key="3">
    <source>
        <dbReference type="EMBL" id="MBD1547374.1"/>
    </source>
</evidence>
<evidence type="ECO:0000313" key="4">
    <source>
        <dbReference type="Proteomes" id="UP000598467"/>
    </source>
</evidence>
<dbReference type="InterPro" id="IPR051224">
    <property type="entry name" value="NiCoT_RcnA"/>
</dbReference>
<evidence type="ECO:0000259" key="2">
    <source>
        <dbReference type="Pfam" id="PF13386"/>
    </source>
</evidence>
<feature type="transmembrane region" description="Helical" evidence="1">
    <location>
        <begin position="177"/>
        <end position="199"/>
    </location>
</feature>
<dbReference type="AlphaFoldDB" id="A0A926S9Q3"/>